<evidence type="ECO:0000313" key="2">
    <source>
        <dbReference type="Proteomes" id="UP000076555"/>
    </source>
</evidence>
<name>A0A166KMQ5_NODSP</name>
<sequence>MTTQEKILNQLQVLETLSKQGAYSDRFVLGLRNIIIEEINSIEQQTQEIEIDLQTFEQEYQLSSEQFYQQFKVGELGDGIDFVEWSAFYQMWCSLQERLNILKSQL</sequence>
<dbReference type="Proteomes" id="UP000076555">
    <property type="component" value="Unassembled WGS sequence"/>
</dbReference>
<dbReference type="OrthoDB" id="161134at2"/>
<dbReference type="EMBL" id="LWAJ01000028">
    <property type="protein sequence ID" value="KZL51317.1"/>
    <property type="molecule type" value="Genomic_DNA"/>
</dbReference>
<protein>
    <submittedName>
        <fullName evidence="1">Uncharacterized protein</fullName>
    </submittedName>
</protein>
<organism evidence="1 2">
    <name type="scientific">Nodularia spumigena CENA596</name>
    <dbReference type="NCBI Taxonomy" id="1819295"/>
    <lineage>
        <taxon>Bacteria</taxon>
        <taxon>Bacillati</taxon>
        <taxon>Cyanobacteriota</taxon>
        <taxon>Cyanophyceae</taxon>
        <taxon>Nostocales</taxon>
        <taxon>Nodulariaceae</taxon>
        <taxon>Nodularia</taxon>
    </lineage>
</organism>
<dbReference type="RefSeq" id="WP_063871484.1">
    <property type="nucleotide sequence ID" value="NZ_CAWMRI010000028.1"/>
</dbReference>
<gene>
    <name evidence="1" type="ORF">A2T98_02900</name>
</gene>
<evidence type="ECO:0000313" key="1">
    <source>
        <dbReference type="EMBL" id="KZL51317.1"/>
    </source>
</evidence>
<dbReference type="AlphaFoldDB" id="A0A166KMQ5"/>
<proteinExistence type="predicted"/>
<reference evidence="1 2" key="1">
    <citation type="submission" date="2016-04" db="EMBL/GenBank/DDBJ databases">
        <title>Draft Genome Assembly of the Bloom-forming Cyanobacterium Nodularia spumigena Strain CENA596 in Shrimp Production Ponds.</title>
        <authorList>
            <person name="Popin R.V."/>
            <person name="Rigonato J."/>
            <person name="Abreu V.A."/>
            <person name="Andreote A.P."/>
            <person name="Silveira S.B."/>
            <person name="Odebrecht C."/>
            <person name="Fiore M.F."/>
        </authorList>
    </citation>
    <scope>NUCLEOTIDE SEQUENCE [LARGE SCALE GENOMIC DNA]</scope>
    <source>
        <strain evidence="1 2">CENA596</strain>
    </source>
</reference>
<accession>A0A166KMQ5</accession>
<comment type="caution">
    <text evidence="1">The sequence shown here is derived from an EMBL/GenBank/DDBJ whole genome shotgun (WGS) entry which is preliminary data.</text>
</comment>